<name>A0AB73IM69_9BURK</name>
<dbReference type="EMBL" id="JAURTK010000015">
    <property type="protein sequence ID" value="MDP9651054.1"/>
    <property type="molecule type" value="Genomic_DNA"/>
</dbReference>
<evidence type="ECO:0000313" key="2">
    <source>
        <dbReference type="Proteomes" id="UP001229486"/>
    </source>
</evidence>
<sequence>MARQRMLSFRPSVGNGRNFKVAGRLTGPLIAAARVPKIIWSLPNMEWRIRRGLHRPDICAAYTRARRRGDHSTRGA</sequence>
<reference evidence="1" key="1">
    <citation type="submission" date="2023-07" db="EMBL/GenBank/DDBJ databases">
        <title>Sorghum-associated microbial communities from plants grown in Nebraska, USA.</title>
        <authorList>
            <person name="Schachtman D."/>
        </authorList>
    </citation>
    <scope>NUCLEOTIDE SEQUENCE</scope>
    <source>
        <strain evidence="1">DS1061</strain>
    </source>
</reference>
<dbReference type="AlphaFoldDB" id="A0AB73IM69"/>
<proteinExistence type="predicted"/>
<gene>
    <name evidence="1" type="ORF">J2793_006529</name>
</gene>
<accession>A0AB73IM69</accession>
<organism evidence="1 2">
    <name type="scientific">Paraburkholderia caledonica</name>
    <dbReference type="NCBI Taxonomy" id="134536"/>
    <lineage>
        <taxon>Bacteria</taxon>
        <taxon>Pseudomonadati</taxon>
        <taxon>Pseudomonadota</taxon>
        <taxon>Betaproteobacteria</taxon>
        <taxon>Burkholderiales</taxon>
        <taxon>Burkholderiaceae</taxon>
        <taxon>Paraburkholderia</taxon>
    </lineage>
</organism>
<comment type="caution">
    <text evidence="1">The sequence shown here is derived from an EMBL/GenBank/DDBJ whole genome shotgun (WGS) entry which is preliminary data.</text>
</comment>
<protein>
    <submittedName>
        <fullName evidence="1">AlkP superfamily phosphohydrolase/phosphomutase</fullName>
    </submittedName>
</protein>
<evidence type="ECO:0000313" key="1">
    <source>
        <dbReference type="EMBL" id="MDP9651054.1"/>
    </source>
</evidence>
<dbReference type="Proteomes" id="UP001229486">
    <property type="component" value="Unassembled WGS sequence"/>
</dbReference>